<reference evidence="4" key="1">
    <citation type="submission" date="2021-06" db="EMBL/GenBank/DDBJ databases">
        <title>Genome Sequence of Mortierella hyaline Strain SCG-10, a Cold-Adapted, Nitrate-Reducing Fungus Isolated from Soil in Minnesota, USA.</title>
        <authorList>
            <person name="Aldossari N."/>
        </authorList>
    </citation>
    <scope>NUCLEOTIDE SEQUENCE</scope>
    <source>
        <strain evidence="4">SCG-10</strain>
    </source>
</reference>
<feature type="compositionally biased region" description="Low complexity" evidence="2">
    <location>
        <begin position="1094"/>
        <end position="1106"/>
    </location>
</feature>
<dbReference type="Gene3D" id="1.20.1050.80">
    <property type="entry name" value="VPS9 domain"/>
    <property type="match status" value="1"/>
</dbReference>
<feature type="compositionally biased region" description="Polar residues" evidence="2">
    <location>
        <begin position="1417"/>
        <end position="1431"/>
    </location>
</feature>
<feature type="compositionally biased region" description="Low complexity" evidence="2">
    <location>
        <begin position="441"/>
        <end position="460"/>
    </location>
</feature>
<feature type="domain" description="VPS9" evidence="3">
    <location>
        <begin position="810"/>
        <end position="966"/>
    </location>
</feature>
<feature type="region of interest" description="Disordered" evidence="2">
    <location>
        <begin position="1262"/>
        <end position="1296"/>
    </location>
</feature>
<feature type="compositionally biased region" description="Polar residues" evidence="2">
    <location>
        <begin position="1148"/>
        <end position="1158"/>
    </location>
</feature>
<name>A0A9P7XYJ2_9FUNG</name>
<dbReference type="InterPro" id="IPR037191">
    <property type="entry name" value="VPS9_dom_sf"/>
</dbReference>
<feature type="compositionally biased region" description="Polar residues" evidence="2">
    <location>
        <begin position="1890"/>
        <end position="1901"/>
    </location>
</feature>
<feature type="region of interest" description="Disordered" evidence="2">
    <location>
        <begin position="975"/>
        <end position="1058"/>
    </location>
</feature>
<feature type="compositionally biased region" description="Low complexity" evidence="2">
    <location>
        <begin position="339"/>
        <end position="351"/>
    </location>
</feature>
<feature type="region of interest" description="Disordered" evidence="2">
    <location>
        <begin position="436"/>
        <end position="480"/>
    </location>
</feature>
<feature type="region of interest" description="Disordered" evidence="2">
    <location>
        <begin position="1"/>
        <end position="105"/>
    </location>
</feature>
<feature type="compositionally biased region" description="Polar residues" evidence="2">
    <location>
        <begin position="1263"/>
        <end position="1272"/>
    </location>
</feature>
<sequence length="2172" mass="233067">MSRNEVQEPRNRSNSLSAAWSFLFRGQGPKQQHHHSQHSSQNSSPKHQTIREEDDDDEDMAWGKGVTRKVLPQQRRSTSSVHSSPTVSSRTSPTLNAKRMSDNPRHPSALERIAIHNGNINSVLASTRDHNMSLPPLSKANDRRDKIYYDSASPVSEEDRQHSSASHSRLPPNGQRNFVDQEGKPAMSSTRSGDLSGFLAKAKDACGSESADSVANSTADAHRSSSPASTSSVPSSSYLDTIPGSAARPTSKSLETGGLPSNSASSSAQSAPPVGLGLNGMSERKSSEYMQQWATPPLSGPSYFDITPSHNTSPPSSKKSAGYVTKTPGRRAKRTPAHSISSTITNGGTSSRRVSCTLPDSSSQNSSSFLDEREVEIDENSFYMHLQKMQERHAVQQEPGWLRTQHALLQAKHRIPSSGQQHLDIKGRKSGFVPGSQPFLSRIHSNSSSPSSSDYGSSPSFHPGLQQQQRQAYSGGSSSQRQQPIHALNCFQPGNVICVPRERTLGGLIFHKTFVETHVLTPSPYYRGQYLTLDNRVVEIDKEYVKEISGFAQPRSVKILSEETVYNGSSQKPTRVLMIDRPLEGDGVALNRSLDGPVMPLVRNFSSDMAFLESFPELSRALRDFNNLCQEFEKTYVYIRGFATYTLDKLRLIYEKAYRDCLGDSVKLQKMLMYGVQAEQDTFAELIENVVLGKLYQKLFIHSLVPCYAQRDVDVDETIEIYHRYLFSLGGHRGIDSGSCLASTEGPLLTETLKKLGLSEKMRSMRVDNALDGAAGLLRAWDQQSMEDTIGLMTAQRITTPSAMQETEQERKRRELRDSLRVFVQDSRPKSESRASSRGFSPAPSEDTEDDEEQDSDYVWNTPLEKVICIKQVLDTIAIVAEDHLMNGQGAGFLQRKRSEVSVTTDDFIPLLAIAIIQARMMRLGSNMFYMQRFRINSPKSDHSFALVTFEASVEFLKTDPLGLLGAEQYQVPNTGVSVGQGESVSGSNAPSEDESKSPSEETHIMPWGTPSHTGWGFSPPKSGPDVPTFELLTPGEDVVPPLGTPTKELSPSRPPLANRTNDFAQQYQQRHTRSTSMNIDDRFRRIAHVDDAGSGSSNNSSWSRSPMMGPRFTSGTNSPLGATSPAHGPGYTSLDAVSGGMGRRQSHQPPSTSQRHSISNGQVHMFNHGQHHHHHHRISVEQGRETMHRPTILPLQSPNMTPQLVVKPQIMLPPPKTPPMSGQNTTGRARPMSMISVGALSSSPYSGSFGSSGTLNARERAYTSNQSSPATSPRLGPGMGSRQGSRSNSLMSGSFPMLRANSMTTVLKAQELQGSERTDQLPPVSPGTLWLPKNPSQGAHLPAFSFSPSQFTESPSLMPTSTTTVLAPKTPEQPSNPSRTGFGSNQLGHIRTSPASTTSSISTPTTPSTFSPSSSNALLDSLNTSAQLATPPTIGPGLARSKTGHSAEPSVASSSSSITSSETGSVRSKSSLGRQKSLRLTIPKLALSPSAPSTVFCKTTVASAATHETSIVDDMEPSSRQTVKGTGNLSAKSAPEVPTLASLARSGNSHARARSPAISMANSPFTFADLQKSSPLQSPVSQDEDKDGLSQVLADSGAPAAAQRPSRIPQVEQQLLQETREDAERDLENTSRTRSAVKVHPASTSSTSITTSSTSITTTSATPTSPAFPPQHFQFVGRQSAPEIISLASPMTGSIVIGSGNSSSSEGKLMSSSYTPAYHDHHLRSSSVNSSPGGIHLVRRSLDGPRPSSSLGYYGSHGSSYGSNQASEYSSGSGFHSQQARQSSPLLNSIPRQQPSYSNSSYNGGGGSQYHQQIKQQQGQHHQRQHSASASTSHIPPMSSSFTYNSGSGHFPRGLGILTPSTSSELGHGHSHGTNETGSSKHSDRRSDGNSSINNGTLASSGRLDSPWLAPSPATTRTSSALGQREGEASWSEEGSPLQGDNQGVHPFTHEIPRTRETSGSHSKMDSGKYVGHQHQRSSSSTNSGGVTAICTPIISATLATEHVSHGTALDFDRDFCLDTATLSSDSRRGSTTSLRAAKSNGFQPEQVILPWGSSGNQNLSSNAGKGGIVGSGGSRLGVMTGSFVDLPAAINSSLSSSSSTVTSARPVAPFALRTGGGGGSSGTATPTLSGSFLLESSSSTLMGDFLSELAKVEDGDVLVGNGRSGFVSRR</sequence>
<dbReference type="GO" id="GO:0005085">
    <property type="term" value="F:guanyl-nucleotide exchange factor activity"/>
    <property type="evidence" value="ECO:0007669"/>
    <property type="project" value="TreeGrafter"/>
</dbReference>
<protein>
    <recommendedName>
        <fullName evidence="3">VPS9 domain-containing protein</fullName>
    </recommendedName>
</protein>
<feature type="compositionally biased region" description="Basic and acidic residues" evidence="2">
    <location>
        <begin position="1880"/>
        <end position="1889"/>
    </location>
</feature>
<keyword evidence="5" id="KW-1185">Reference proteome</keyword>
<dbReference type="GO" id="GO:0005770">
    <property type="term" value="C:late endosome"/>
    <property type="evidence" value="ECO:0007669"/>
    <property type="project" value="TreeGrafter"/>
</dbReference>
<feature type="compositionally biased region" description="Low complexity" evidence="2">
    <location>
        <begin position="1642"/>
        <end position="1666"/>
    </location>
</feature>
<feature type="region of interest" description="Disordered" evidence="2">
    <location>
        <begin position="799"/>
        <end position="855"/>
    </location>
</feature>
<feature type="compositionally biased region" description="Low complexity" evidence="2">
    <location>
        <begin position="38"/>
        <end position="47"/>
    </location>
</feature>
<dbReference type="PROSITE" id="PS51205">
    <property type="entry name" value="VPS9"/>
    <property type="match status" value="1"/>
</dbReference>
<dbReference type="Proteomes" id="UP000707451">
    <property type="component" value="Unassembled WGS sequence"/>
</dbReference>
<evidence type="ECO:0000256" key="1">
    <source>
        <dbReference type="ARBA" id="ARBA00007428"/>
    </source>
</evidence>
<dbReference type="GO" id="GO:0030133">
    <property type="term" value="C:transport vesicle"/>
    <property type="evidence" value="ECO:0007669"/>
    <property type="project" value="TreeGrafter"/>
</dbReference>
<gene>
    <name evidence="4" type="ORF">KI688_010823</name>
</gene>
<feature type="region of interest" description="Disordered" evidence="2">
    <location>
        <begin position="1509"/>
        <end position="1539"/>
    </location>
</feature>
<feature type="compositionally biased region" description="Low complexity" evidence="2">
    <location>
        <begin position="1393"/>
        <end position="1416"/>
    </location>
</feature>
<feature type="region of interest" description="Disordered" evidence="2">
    <location>
        <begin position="1722"/>
        <end position="1988"/>
    </location>
</feature>
<evidence type="ECO:0000256" key="2">
    <source>
        <dbReference type="SAM" id="MobiDB-lite"/>
    </source>
</evidence>
<feature type="compositionally biased region" description="Low complexity" evidence="2">
    <location>
        <begin position="976"/>
        <end position="988"/>
    </location>
</feature>
<feature type="compositionally biased region" description="Polar residues" evidence="2">
    <location>
        <begin position="1839"/>
        <end position="1849"/>
    </location>
</feature>
<evidence type="ECO:0000259" key="3">
    <source>
        <dbReference type="PROSITE" id="PS51205"/>
    </source>
</evidence>
<feature type="compositionally biased region" description="Acidic residues" evidence="2">
    <location>
        <begin position="846"/>
        <end position="855"/>
    </location>
</feature>
<dbReference type="InterPro" id="IPR003123">
    <property type="entry name" value="VPS9"/>
</dbReference>
<feature type="compositionally biased region" description="Polar residues" evidence="2">
    <location>
        <begin position="465"/>
        <end position="480"/>
    </location>
</feature>
<feature type="region of interest" description="Disordered" evidence="2">
    <location>
        <begin position="153"/>
        <end position="194"/>
    </location>
</feature>
<dbReference type="SUPFAM" id="SSF109993">
    <property type="entry name" value="VPS9 domain"/>
    <property type="match status" value="1"/>
</dbReference>
<dbReference type="Pfam" id="PF02204">
    <property type="entry name" value="VPS9"/>
    <property type="match status" value="1"/>
</dbReference>
<feature type="compositionally biased region" description="Basic and acidic residues" evidence="2">
    <location>
        <begin position="1"/>
        <end position="11"/>
    </location>
</feature>
<feature type="compositionally biased region" description="Basic and acidic residues" evidence="2">
    <location>
        <begin position="1949"/>
        <end position="1968"/>
    </location>
</feature>
<feature type="compositionally biased region" description="Polar residues" evidence="2">
    <location>
        <begin position="1283"/>
        <end position="1293"/>
    </location>
</feature>
<dbReference type="GO" id="GO:0045022">
    <property type="term" value="P:early endosome to late endosome transport"/>
    <property type="evidence" value="ECO:0007669"/>
    <property type="project" value="TreeGrafter"/>
</dbReference>
<feature type="compositionally biased region" description="Polar residues" evidence="2">
    <location>
        <begin position="1347"/>
        <end position="1366"/>
    </location>
</feature>
<feature type="compositionally biased region" description="Low complexity" evidence="2">
    <location>
        <begin position="224"/>
        <end position="237"/>
    </location>
</feature>
<dbReference type="GO" id="GO:0097422">
    <property type="term" value="C:tubular endosome"/>
    <property type="evidence" value="ECO:0007669"/>
    <property type="project" value="TreeGrafter"/>
</dbReference>
<dbReference type="EMBL" id="JAHRHY010000006">
    <property type="protein sequence ID" value="KAG9068548.1"/>
    <property type="molecule type" value="Genomic_DNA"/>
</dbReference>
<comment type="caution">
    <text evidence="4">The sequence shown here is derived from an EMBL/GenBank/DDBJ whole genome shotgun (WGS) entry which is preliminary data.</text>
</comment>
<feature type="compositionally biased region" description="Low complexity" evidence="2">
    <location>
        <begin position="1810"/>
        <end position="1835"/>
    </location>
</feature>
<feature type="compositionally biased region" description="Polar residues" evidence="2">
    <location>
        <begin position="308"/>
        <end position="319"/>
    </location>
</feature>
<feature type="compositionally biased region" description="Polar residues" evidence="2">
    <location>
        <begin position="1765"/>
        <end position="1796"/>
    </location>
</feature>
<feature type="region of interest" description="Disordered" evidence="2">
    <location>
        <begin position="214"/>
        <end position="371"/>
    </location>
</feature>
<dbReference type="PANTHER" id="PTHR24170">
    <property type="entry name" value="ANKYRIN REPEAT DOMAIN-CONTAINING PROTEIN 27"/>
    <property type="match status" value="1"/>
</dbReference>
<dbReference type="SMART" id="SM00167">
    <property type="entry name" value="VPS9"/>
    <property type="match status" value="1"/>
</dbReference>
<evidence type="ECO:0000313" key="5">
    <source>
        <dbReference type="Proteomes" id="UP000707451"/>
    </source>
</evidence>
<feature type="region of interest" description="Disordered" evidence="2">
    <location>
        <begin position="1622"/>
        <end position="1671"/>
    </location>
</feature>
<dbReference type="PANTHER" id="PTHR24170:SF1">
    <property type="entry name" value="DOMAIN PROTEIN, PUTATIVE (AFU_ORTHOLOGUE AFUA_1G09870)-RELATED"/>
    <property type="match status" value="1"/>
</dbReference>
<organism evidence="4 5">
    <name type="scientific">Linnemannia hyalina</name>
    <dbReference type="NCBI Taxonomy" id="64524"/>
    <lineage>
        <taxon>Eukaryota</taxon>
        <taxon>Fungi</taxon>
        <taxon>Fungi incertae sedis</taxon>
        <taxon>Mucoromycota</taxon>
        <taxon>Mortierellomycotina</taxon>
        <taxon>Mortierellomycetes</taxon>
        <taxon>Mortierellales</taxon>
        <taxon>Mortierellaceae</taxon>
        <taxon>Linnemannia</taxon>
    </lineage>
</organism>
<evidence type="ECO:0000313" key="4">
    <source>
        <dbReference type="EMBL" id="KAG9068548.1"/>
    </source>
</evidence>
<feature type="region of interest" description="Disordered" evidence="2">
    <location>
        <begin position="1313"/>
        <end position="1475"/>
    </location>
</feature>
<accession>A0A9P7XYJ2</accession>
<feature type="compositionally biased region" description="Low complexity" evidence="2">
    <location>
        <begin position="1447"/>
        <end position="1469"/>
    </location>
</feature>
<dbReference type="InterPro" id="IPR051248">
    <property type="entry name" value="UPF0507/Ank_repeat_27"/>
</dbReference>
<feature type="compositionally biased region" description="Basic and acidic residues" evidence="2">
    <location>
        <begin position="808"/>
        <end position="820"/>
    </location>
</feature>
<dbReference type="GO" id="GO:0000149">
    <property type="term" value="F:SNARE binding"/>
    <property type="evidence" value="ECO:0007669"/>
    <property type="project" value="TreeGrafter"/>
</dbReference>
<feature type="compositionally biased region" description="Polar residues" evidence="2">
    <location>
        <begin position="1373"/>
        <end position="1388"/>
    </location>
</feature>
<feature type="compositionally biased region" description="Basic and acidic residues" evidence="2">
    <location>
        <begin position="994"/>
        <end position="1004"/>
    </location>
</feature>
<proteinExistence type="inferred from homology"/>
<comment type="similarity">
    <text evidence="1">Belongs to the UPF0507 family.</text>
</comment>
<feature type="region of interest" description="Disordered" evidence="2">
    <location>
        <begin position="126"/>
        <end position="145"/>
    </location>
</feature>
<feature type="compositionally biased region" description="Polar residues" evidence="2">
    <location>
        <begin position="1519"/>
        <end position="1532"/>
    </location>
</feature>
<feature type="compositionally biased region" description="Polar residues" evidence="2">
    <location>
        <begin position="1914"/>
        <end position="1923"/>
    </location>
</feature>
<dbReference type="GO" id="GO:0005886">
    <property type="term" value="C:plasma membrane"/>
    <property type="evidence" value="ECO:0007669"/>
    <property type="project" value="TreeGrafter"/>
</dbReference>
<feature type="compositionally biased region" description="Low complexity" evidence="2">
    <location>
        <begin position="260"/>
        <end position="273"/>
    </location>
</feature>
<dbReference type="GO" id="GO:0005769">
    <property type="term" value="C:early endosome"/>
    <property type="evidence" value="ECO:0007669"/>
    <property type="project" value="TreeGrafter"/>
</dbReference>
<feature type="compositionally biased region" description="Basic and acidic residues" evidence="2">
    <location>
        <begin position="1622"/>
        <end position="1632"/>
    </location>
</feature>
<dbReference type="OrthoDB" id="411646at2759"/>
<feature type="region of interest" description="Disordered" evidence="2">
    <location>
        <begin position="1089"/>
        <end position="1158"/>
    </location>
</feature>
<feature type="compositionally biased region" description="Polar residues" evidence="2">
    <location>
        <begin position="1978"/>
        <end position="1987"/>
    </location>
</feature>
<feature type="compositionally biased region" description="Low complexity" evidence="2">
    <location>
        <begin position="75"/>
        <end position="94"/>
    </location>
</feature>
<feature type="compositionally biased region" description="Low complexity" evidence="2">
    <location>
        <begin position="1749"/>
        <end position="1764"/>
    </location>
</feature>